<comment type="caution">
    <text evidence="4">The sequence shown here is derived from an EMBL/GenBank/DDBJ whole genome shotgun (WGS) entry which is preliminary data.</text>
</comment>
<name>A0ABV2EMF7_9CAUL</name>
<comment type="similarity">
    <text evidence="1">Belongs to the glycosyltransferase 2 family.</text>
</comment>
<dbReference type="PANTHER" id="PTHR43179:SF12">
    <property type="entry name" value="GALACTOFURANOSYLTRANSFERASE GLFT2"/>
    <property type="match status" value="1"/>
</dbReference>
<dbReference type="InterPro" id="IPR029044">
    <property type="entry name" value="Nucleotide-diphossugar_trans"/>
</dbReference>
<gene>
    <name evidence="4" type="ORF">ABID41_003271</name>
</gene>
<evidence type="ECO:0000313" key="5">
    <source>
        <dbReference type="Proteomes" id="UP001549110"/>
    </source>
</evidence>
<protein>
    <submittedName>
        <fullName evidence="4">GT2 family glycosyltransferase</fullName>
    </submittedName>
</protein>
<dbReference type="Pfam" id="PF13641">
    <property type="entry name" value="Glyco_tranf_2_3"/>
    <property type="match status" value="1"/>
</dbReference>
<evidence type="ECO:0000256" key="3">
    <source>
        <dbReference type="ARBA" id="ARBA00022679"/>
    </source>
</evidence>
<dbReference type="SUPFAM" id="SSF53448">
    <property type="entry name" value="Nucleotide-diphospho-sugar transferases"/>
    <property type="match status" value="1"/>
</dbReference>
<dbReference type="PANTHER" id="PTHR43179">
    <property type="entry name" value="RHAMNOSYLTRANSFERASE WBBL"/>
    <property type="match status" value="1"/>
</dbReference>
<evidence type="ECO:0000256" key="2">
    <source>
        <dbReference type="ARBA" id="ARBA00022676"/>
    </source>
</evidence>
<keyword evidence="3" id="KW-0808">Transferase</keyword>
<dbReference type="EMBL" id="JBEPLU010000003">
    <property type="protein sequence ID" value="MET3528132.1"/>
    <property type="molecule type" value="Genomic_DNA"/>
</dbReference>
<accession>A0ABV2EMF7</accession>
<keyword evidence="2" id="KW-0328">Glycosyltransferase</keyword>
<organism evidence="4 5">
    <name type="scientific">Phenylobacterium koreense</name>
    <dbReference type="NCBI Taxonomy" id="266125"/>
    <lineage>
        <taxon>Bacteria</taxon>
        <taxon>Pseudomonadati</taxon>
        <taxon>Pseudomonadota</taxon>
        <taxon>Alphaproteobacteria</taxon>
        <taxon>Caulobacterales</taxon>
        <taxon>Caulobacteraceae</taxon>
        <taxon>Phenylobacterium</taxon>
    </lineage>
</organism>
<sequence>MMHVAVAIVGFRNAEDVGRCLVALSRSTYSDFEVIVCENGGQDACRDLKAIAPASLKGGQQVRIVCPDGNRGFAGGVNLCISETPDADAWWVLNPDTEPHPDALAAKVRRLREGDCEAVGCTLYRANGRIQSVGGKWISWLARAESIGLGDSLEEVVDAEAVEREQRYLNGAAMLVSRRFVERVGLMREDYFLYCEEVEWCLRALDRGVKLGFAPDARVLHAQGTTTGAGEAASRRPRLPIYLSARNSLLLTRDLFPFRLPVAAPAAMLQLMVRYGRHGAWRQVGYAFSGLAAGLRNERDAPVWMGR</sequence>
<dbReference type="Gene3D" id="3.90.550.10">
    <property type="entry name" value="Spore Coat Polysaccharide Biosynthesis Protein SpsA, Chain A"/>
    <property type="match status" value="1"/>
</dbReference>
<reference evidence="4 5" key="1">
    <citation type="submission" date="2024-06" db="EMBL/GenBank/DDBJ databases">
        <title>Genomic Encyclopedia of Type Strains, Phase IV (KMG-IV): sequencing the most valuable type-strain genomes for metagenomic binning, comparative biology and taxonomic classification.</title>
        <authorList>
            <person name="Goeker M."/>
        </authorList>
    </citation>
    <scope>NUCLEOTIDE SEQUENCE [LARGE SCALE GENOMIC DNA]</scope>
    <source>
        <strain evidence="4 5">DSM 17809</strain>
    </source>
</reference>
<proteinExistence type="inferred from homology"/>
<keyword evidence="5" id="KW-1185">Reference proteome</keyword>
<dbReference type="Proteomes" id="UP001549110">
    <property type="component" value="Unassembled WGS sequence"/>
</dbReference>
<dbReference type="CDD" id="cd04186">
    <property type="entry name" value="GT_2_like_c"/>
    <property type="match status" value="1"/>
</dbReference>
<evidence type="ECO:0000313" key="4">
    <source>
        <dbReference type="EMBL" id="MET3528132.1"/>
    </source>
</evidence>
<evidence type="ECO:0000256" key="1">
    <source>
        <dbReference type="ARBA" id="ARBA00006739"/>
    </source>
</evidence>